<dbReference type="AlphaFoldDB" id="A0A3A5H5I4"/>
<dbReference type="OrthoDB" id="3790918at2"/>
<gene>
    <name evidence="2" type="ORF">D4739_06695</name>
</gene>
<sequence length="78" mass="8578">MFSGAAVFVLVLLVLMLAFFVWWVLMLIDALKVSDATWSAAGESKILYVLLMVFLGVIGTILYVVIARPKLRLQSSSA</sequence>
<dbReference type="RefSeq" id="WP_120059843.1">
    <property type="nucleotide sequence ID" value="NZ_QYRP01000002.1"/>
</dbReference>
<organism evidence="2 3">
    <name type="scientific">Nocardioides cavernaquae</name>
    <dbReference type="NCBI Taxonomy" id="2321396"/>
    <lineage>
        <taxon>Bacteria</taxon>
        <taxon>Bacillati</taxon>
        <taxon>Actinomycetota</taxon>
        <taxon>Actinomycetes</taxon>
        <taxon>Propionibacteriales</taxon>
        <taxon>Nocardioidaceae</taxon>
        <taxon>Nocardioides</taxon>
    </lineage>
</organism>
<dbReference type="EMBL" id="QYRP01000002">
    <property type="protein sequence ID" value="RJS45943.1"/>
    <property type="molecule type" value="Genomic_DNA"/>
</dbReference>
<reference evidence="3" key="1">
    <citation type="submission" date="2018-09" db="EMBL/GenBank/DDBJ databases">
        <authorList>
            <person name="Zhu H."/>
        </authorList>
    </citation>
    <scope>NUCLEOTIDE SEQUENCE [LARGE SCALE GENOMIC DNA]</scope>
    <source>
        <strain evidence="3">K1W22B-1</strain>
    </source>
</reference>
<proteinExistence type="predicted"/>
<dbReference type="Proteomes" id="UP000276542">
    <property type="component" value="Unassembled WGS sequence"/>
</dbReference>
<accession>A0A3A5H5I4</accession>
<evidence type="ECO:0000313" key="3">
    <source>
        <dbReference type="Proteomes" id="UP000276542"/>
    </source>
</evidence>
<evidence type="ECO:0008006" key="4">
    <source>
        <dbReference type="Google" id="ProtNLM"/>
    </source>
</evidence>
<evidence type="ECO:0000256" key="1">
    <source>
        <dbReference type="SAM" id="Phobius"/>
    </source>
</evidence>
<comment type="caution">
    <text evidence="2">The sequence shown here is derived from an EMBL/GenBank/DDBJ whole genome shotgun (WGS) entry which is preliminary data.</text>
</comment>
<dbReference type="GO" id="GO:0005886">
    <property type="term" value="C:plasma membrane"/>
    <property type="evidence" value="ECO:0007669"/>
    <property type="project" value="UniProtKB-SubCell"/>
</dbReference>
<feature type="transmembrane region" description="Helical" evidence="1">
    <location>
        <begin position="7"/>
        <end position="26"/>
    </location>
</feature>
<keyword evidence="3" id="KW-1185">Reference proteome</keyword>
<keyword evidence="1" id="KW-0472">Membrane</keyword>
<protein>
    <recommendedName>
        <fullName evidence="4">Cardiolipin synthase N-terminal domain-containing protein</fullName>
    </recommendedName>
</protein>
<keyword evidence="1" id="KW-1133">Transmembrane helix</keyword>
<keyword evidence="1" id="KW-0812">Transmembrane</keyword>
<feature type="transmembrane region" description="Helical" evidence="1">
    <location>
        <begin position="46"/>
        <end position="66"/>
    </location>
</feature>
<evidence type="ECO:0000313" key="2">
    <source>
        <dbReference type="EMBL" id="RJS45943.1"/>
    </source>
</evidence>
<name>A0A3A5H5I4_9ACTN</name>